<evidence type="ECO:0000313" key="3">
    <source>
        <dbReference type="Proteomes" id="UP000324800"/>
    </source>
</evidence>
<feature type="non-terminal residue" evidence="2">
    <location>
        <position position="169"/>
    </location>
</feature>
<gene>
    <name evidence="2" type="ORF">EZS28_006489</name>
</gene>
<feature type="transmembrane region" description="Helical" evidence="1">
    <location>
        <begin position="142"/>
        <end position="162"/>
    </location>
</feature>
<accession>A0A5J4WTS4</accession>
<evidence type="ECO:0000256" key="1">
    <source>
        <dbReference type="SAM" id="Phobius"/>
    </source>
</evidence>
<evidence type="ECO:0000313" key="2">
    <source>
        <dbReference type="EMBL" id="KAA6397982.1"/>
    </source>
</evidence>
<protein>
    <submittedName>
        <fullName evidence="2">Uncharacterized protein</fullName>
    </submittedName>
</protein>
<proteinExistence type="predicted"/>
<dbReference type="AlphaFoldDB" id="A0A5J4WTS4"/>
<keyword evidence="1" id="KW-1133">Transmembrane helix</keyword>
<keyword evidence="1" id="KW-0472">Membrane</keyword>
<sequence length="169" mass="19134">MTTDTSQPQNIEIASNITPTQLVESLGRQSHKRRIEAAVALGQVSRFGNHNIREVNIMCSPEHARNIIQCMEKANDFEQNQFALFSCSGSKDVGLVQRSLNNKSHAIQQQAVHIIPSVLRALSSEESDSFGKMNEEEVVKQCVSYIFFVMFYDHLLSIIYFAETIHNFL</sequence>
<dbReference type="Proteomes" id="UP000324800">
    <property type="component" value="Unassembled WGS sequence"/>
</dbReference>
<keyword evidence="1" id="KW-0812">Transmembrane</keyword>
<name>A0A5J4WTS4_9EUKA</name>
<dbReference type="EMBL" id="SNRW01001059">
    <property type="protein sequence ID" value="KAA6397982.1"/>
    <property type="molecule type" value="Genomic_DNA"/>
</dbReference>
<reference evidence="2 3" key="1">
    <citation type="submission" date="2019-03" db="EMBL/GenBank/DDBJ databases">
        <title>Single cell metagenomics reveals metabolic interactions within the superorganism composed of flagellate Streblomastix strix and complex community of Bacteroidetes bacteria on its surface.</title>
        <authorList>
            <person name="Treitli S.C."/>
            <person name="Kolisko M."/>
            <person name="Husnik F."/>
            <person name="Keeling P."/>
            <person name="Hampl V."/>
        </authorList>
    </citation>
    <scope>NUCLEOTIDE SEQUENCE [LARGE SCALE GENOMIC DNA]</scope>
    <source>
        <strain evidence="2">ST1C</strain>
    </source>
</reference>
<organism evidence="2 3">
    <name type="scientific">Streblomastix strix</name>
    <dbReference type="NCBI Taxonomy" id="222440"/>
    <lineage>
        <taxon>Eukaryota</taxon>
        <taxon>Metamonada</taxon>
        <taxon>Preaxostyla</taxon>
        <taxon>Oxymonadida</taxon>
        <taxon>Streblomastigidae</taxon>
        <taxon>Streblomastix</taxon>
    </lineage>
</organism>
<comment type="caution">
    <text evidence="2">The sequence shown here is derived from an EMBL/GenBank/DDBJ whole genome shotgun (WGS) entry which is preliminary data.</text>
</comment>